<protein>
    <submittedName>
        <fullName evidence="9">Microcin immunity protein</fullName>
    </submittedName>
</protein>
<dbReference type="InterPro" id="IPR003507">
    <property type="entry name" value="S66_fam"/>
</dbReference>
<evidence type="ECO:0000256" key="5">
    <source>
        <dbReference type="ARBA" id="ARBA00022825"/>
    </source>
</evidence>
<dbReference type="Pfam" id="PF17676">
    <property type="entry name" value="Peptidase_S66C"/>
    <property type="match status" value="1"/>
</dbReference>
<gene>
    <name evidence="9" type="primary">mccF</name>
    <name evidence="9" type="ORF">NCTC7582_01164</name>
</gene>
<feature type="domain" description="LD-carboxypeptidase C-terminal" evidence="8">
    <location>
        <begin position="207"/>
        <end position="327"/>
    </location>
</feature>
<evidence type="ECO:0000256" key="2">
    <source>
        <dbReference type="ARBA" id="ARBA00022645"/>
    </source>
</evidence>
<dbReference type="GO" id="GO:0006508">
    <property type="term" value="P:proteolysis"/>
    <property type="evidence" value="ECO:0007669"/>
    <property type="project" value="UniProtKB-KW"/>
</dbReference>
<sequence length="343" mass="38733">MKIQYPTLKTPLTIGVTAPSSGVEQHLHLLITEAEKQLIQRGMKVIIGNTTWTQLKGRSTTKEKRVSELMDYLLDERIDVVMPPWGGSFLMELLPLIDWDELKKAGPKWILGYSDISTLSFVYTIMTGYASAHGVNFTELSAPQWDELSSKWIDVITCKTGHSITQSSSHYFQSSWEQVYKNPATGFYFDSETEWKVLNQERSNRMTGRLIGGCLNTLQILIGTPFDYVQSFINEYCSEEGTIWYLESVGMDAAKIYRALWQLKYNGWFNKCNGVLIGRAGLYENLGDFTLVDALGDIFDEMGIPVFYEVDIGHVPPQLVLVNGAVGEVIVEEGRGTLKMQFC</sequence>
<dbReference type="RefSeq" id="WP_112116836.1">
    <property type="nucleotide sequence ID" value="NZ_UAQE01000001.1"/>
</dbReference>
<dbReference type="InterPro" id="IPR040449">
    <property type="entry name" value="Peptidase_S66_N"/>
</dbReference>
<dbReference type="Gene3D" id="3.40.50.10740">
    <property type="entry name" value="Class I glutamine amidotransferase-like"/>
    <property type="match status" value="1"/>
</dbReference>
<dbReference type="PANTHER" id="PTHR30237">
    <property type="entry name" value="MURAMOYLTETRAPEPTIDE CARBOXYPEPTIDASE"/>
    <property type="match status" value="1"/>
</dbReference>
<keyword evidence="4" id="KW-0378">Hydrolase</keyword>
<keyword evidence="2" id="KW-0121">Carboxypeptidase</keyword>
<dbReference type="CDD" id="cd07062">
    <property type="entry name" value="Peptidase_S66_mccF_like"/>
    <property type="match status" value="1"/>
</dbReference>
<evidence type="ECO:0000313" key="9">
    <source>
        <dbReference type="EMBL" id="SPT97571.1"/>
    </source>
</evidence>
<evidence type="ECO:0000259" key="8">
    <source>
        <dbReference type="Pfam" id="PF17676"/>
    </source>
</evidence>
<organism evidence="9 10">
    <name type="scientific">Lysinibacillus capsici</name>
    <dbReference type="NCBI Taxonomy" id="2115968"/>
    <lineage>
        <taxon>Bacteria</taxon>
        <taxon>Bacillati</taxon>
        <taxon>Bacillota</taxon>
        <taxon>Bacilli</taxon>
        <taxon>Bacillales</taxon>
        <taxon>Bacillaceae</taxon>
        <taxon>Lysinibacillus</taxon>
    </lineage>
</organism>
<dbReference type="InterPro" id="IPR040921">
    <property type="entry name" value="Peptidase_S66C"/>
</dbReference>
<dbReference type="Gene3D" id="3.50.30.60">
    <property type="entry name" value="LD-carboxypeptidase A C-terminal domain-like"/>
    <property type="match status" value="1"/>
</dbReference>
<evidence type="ECO:0000259" key="7">
    <source>
        <dbReference type="Pfam" id="PF02016"/>
    </source>
</evidence>
<accession>A0A2X0Z500</accession>
<feature type="active site" description="Charge relay system" evidence="6">
    <location>
        <position position="314"/>
    </location>
</feature>
<dbReference type="InterPro" id="IPR027461">
    <property type="entry name" value="Carboxypeptidase_A_C_sf"/>
</dbReference>
<evidence type="ECO:0000256" key="6">
    <source>
        <dbReference type="PIRSR" id="PIRSR028757-1"/>
    </source>
</evidence>
<dbReference type="AlphaFoldDB" id="A0A2X0Z500"/>
<feature type="active site" description="Charge relay system" evidence="6">
    <location>
        <position position="247"/>
    </location>
</feature>
<feature type="domain" description="LD-carboxypeptidase N-terminal" evidence="7">
    <location>
        <begin position="14"/>
        <end position="134"/>
    </location>
</feature>
<name>A0A2X0Z500_9BACI</name>
<dbReference type="EMBL" id="UAQE01000001">
    <property type="protein sequence ID" value="SPT97571.1"/>
    <property type="molecule type" value="Genomic_DNA"/>
</dbReference>
<dbReference type="PANTHER" id="PTHR30237:SF2">
    <property type="entry name" value="MUREIN TETRAPEPTIDE CARBOXYPEPTIDASE"/>
    <property type="match status" value="1"/>
</dbReference>
<keyword evidence="5" id="KW-0720">Serine protease</keyword>
<keyword evidence="3" id="KW-0645">Protease</keyword>
<evidence type="ECO:0000313" key="10">
    <source>
        <dbReference type="Proteomes" id="UP000251431"/>
    </source>
</evidence>
<dbReference type="InterPro" id="IPR027478">
    <property type="entry name" value="LdcA_N"/>
</dbReference>
<evidence type="ECO:0000256" key="3">
    <source>
        <dbReference type="ARBA" id="ARBA00022670"/>
    </source>
</evidence>
<dbReference type="SUPFAM" id="SSF141986">
    <property type="entry name" value="LD-carboxypeptidase A C-terminal domain-like"/>
    <property type="match status" value="1"/>
</dbReference>
<dbReference type="SUPFAM" id="SSF52317">
    <property type="entry name" value="Class I glutamine amidotransferase-like"/>
    <property type="match status" value="1"/>
</dbReference>
<reference evidence="9 10" key="1">
    <citation type="submission" date="2018-06" db="EMBL/GenBank/DDBJ databases">
        <authorList>
            <consortium name="Pathogen Informatics"/>
            <person name="Doyle S."/>
        </authorList>
    </citation>
    <scope>NUCLEOTIDE SEQUENCE [LARGE SCALE GENOMIC DNA]</scope>
    <source>
        <strain evidence="9 10">NCTC7582</strain>
    </source>
</reference>
<evidence type="ECO:0000256" key="1">
    <source>
        <dbReference type="ARBA" id="ARBA00010233"/>
    </source>
</evidence>
<comment type="similarity">
    <text evidence="1">Belongs to the peptidase S66 family.</text>
</comment>
<dbReference type="Pfam" id="PF02016">
    <property type="entry name" value="Peptidase_S66"/>
    <property type="match status" value="1"/>
</dbReference>
<proteinExistence type="inferred from homology"/>
<dbReference type="InterPro" id="IPR029062">
    <property type="entry name" value="Class_I_gatase-like"/>
</dbReference>
<dbReference type="GO" id="GO:0004180">
    <property type="term" value="F:carboxypeptidase activity"/>
    <property type="evidence" value="ECO:0007669"/>
    <property type="project" value="UniProtKB-KW"/>
</dbReference>
<dbReference type="Proteomes" id="UP000251431">
    <property type="component" value="Unassembled WGS sequence"/>
</dbReference>
<dbReference type="GO" id="GO:0008236">
    <property type="term" value="F:serine-type peptidase activity"/>
    <property type="evidence" value="ECO:0007669"/>
    <property type="project" value="UniProtKB-KW"/>
</dbReference>
<evidence type="ECO:0000256" key="4">
    <source>
        <dbReference type="ARBA" id="ARBA00022801"/>
    </source>
</evidence>
<dbReference type="PIRSF" id="PIRSF028757">
    <property type="entry name" value="LD-carboxypeptidase"/>
    <property type="match status" value="1"/>
</dbReference>
<feature type="active site" description="Nucleophile" evidence="6">
    <location>
        <position position="114"/>
    </location>
</feature>